<evidence type="ECO:0000313" key="1">
    <source>
        <dbReference type="EMBL" id="CAB4040817.1"/>
    </source>
</evidence>
<dbReference type="Proteomes" id="UP001152795">
    <property type="component" value="Unassembled WGS sequence"/>
</dbReference>
<gene>
    <name evidence="1" type="ORF">PACLA_8A082271</name>
</gene>
<dbReference type="OrthoDB" id="8051765at2759"/>
<organism evidence="1 2">
    <name type="scientific">Paramuricea clavata</name>
    <name type="common">Red gorgonian</name>
    <name type="synonym">Violescent sea-whip</name>
    <dbReference type="NCBI Taxonomy" id="317549"/>
    <lineage>
        <taxon>Eukaryota</taxon>
        <taxon>Metazoa</taxon>
        <taxon>Cnidaria</taxon>
        <taxon>Anthozoa</taxon>
        <taxon>Octocorallia</taxon>
        <taxon>Malacalcyonacea</taxon>
        <taxon>Plexauridae</taxon>
        <taxon>Paramuricea</taxon>
    </lineage>
</organism>
<proteinExistence type="predicted"/>
<name>A0A7D9LXW0_PARCT</name>
<accession>A0A7D9LXW0</accession>
<sequence length="158" mass="17669">MAVWRVIHRILNPSPQPLRLDVNELNTYFAETAQRTTGNLDVDIKEDLLDFVDSLPPAPMEEEPSILRHVTHNEVLNEIKIIHSDTSTGPDQIPIKYLKPVAESIARPLTHIPNSFIAQSLFPNAWKVARITPIPKTNGSVSVPNMRPISILTVVSKV</sequence>
<feature type="non-terminal residue" evidence="1">
    <location>
        <position position="158"/>
    </location>
</feature>
<comment type="caution">
    <text evidence="1">The sequence shown here is derived from an EMBL/GenBank/DDBJ whole genome shotgun (WGS) entry which is preliminary data.</text>
</comment>
<evidence type="ECO:0000313" key="2">
    <source>
        <dbReference type="Proteomes" id="UP001152795"/>
    </source>
</evidence>
<protein>
    <submittedName>
        <fullName evidence="1">Uncharacterized protein</fullName>
    </submittedName>
</protein>
<dbReference type="PANTHER" id="PTHR47510">
    <property type="entry name" value="REVERSE TRANSCRIPTASE DOMAIN-CONTAINING PROTEIN"/>
    <property type="match status" value="1"/>
</dbReference>
<dbReference type="AlphaFoldDB" id="A0A7D9LXW0"/>
<keyword evidence="2" id="KW-1185">Reference proteome</keyword>
<dbReference type="PANTHER" id="PTHR47510:SF3">
    <property type="entry name" value="ENDO_EXONUCLEASE_PHOSPHATASE DOMAIN-CONTAINING PROTEIN"/>
    <property type="match status" value="1"/>
</dbReference>
<reference evidence="1" key="1">
    <citation type="submission" date="2020-04" db="EMBL/GenBank/DDBJ databases">
        <authorList>
            <person name="Alioto T."/>
            <person name="Alioto T."/>
            <person name="Gomez Garrido J."/>
        </authorList>
    </citation>
    <scope>NUCLEOTIDE SEQUENCE</scope>
    <source>
        <strain evidence="1">A484AB</strain>
    </source>
</reference>
<dbReference type="EMBL" id="CACRXK020027291">
    <property type="protein sequence ID" value="CAB4040817.1"/>
    <property type="molecule type" value="Genomic_DNA"/>
</dbReference>